<feature type="transmembrane region" description="Helical" evidence="1">
    <location>
        <begin position="114"/>
        <end position="134"/>
    </location>
</feature>
<evidence type="ECO:0000313" key="4">
    <source>
        <dbReference type="Proteomes" id="UP000679690"/>
    </source>
</evidence>
<proteinExistence type="predicted"/>
<reference evidence="3 4" key="1">
    <citation type="submission" date="2021-03" db="EMBL/GenBank/DDBJ databases">
        <title>Actinoplanes flavus sp. nov., a novel actinomycete isolated from Coconut Palm rhizosphere soil.</title>
        <authorList>
            <person name="Luo X."/>
        </authorList>
    </citation>
    <scope>NUCLEOTIDE SEQUENCE [LARGE SCALE GENOMIC DNA]</scope>
    <source>
        <strain evidence="3 4">NEAU-H7</strain>
    </source>
</reference>
<dbReference type="RefSeq" id="WP_208473023.1">
    <property type="nucleotide sequence ID" value="NZ_JAGFNS010000045.1"/>
</dbReference>
<feature type="transmembrane region" description="Helical" evidence="1">
    <location>
        <begin position="76"/>
        <end position="94"/>
    </location>
</feature>
<dbReference type="InterPro" id="IPR006976">
    <property type="entry name" value="VanZ-like"/>
</dbReference>
<dbReference type="EMBL" id="JAGFNS010000045">
    <property type="protein sequence ID" value="MBO3743783.1"/>
    <property type="molecule type" value="Genomic_DNA"/>
</dbReference>
<sequence>MNRKIVLLVPALLSVLYVIRKPLSMSAPRCLTGHWHGCYDTENGVVLMTLVGLPLALAVAWALARSRGWRRSLAEVGMVYGTVPMLWLTLMPGAGAGTVEGRVSLVPLRDLVTMGPLGIGGNLLIFAALGFFAPMRFAAVATVPRILALGAGCSIAVEITQYVLPLDRVSSVDDVLVNAVGAMLAGLASRRWWAVAESRVDVCVS</sequence>
<keyword evidence="1" id="KW-1133">Transmembrane helix</keyword>
<evidence type="ECO:0000313" key="3">
    <source>
        <dbReference type="EMBL" id="MBO3743783.1"/>
    </source>
</evidence>
<keyword evidence="1" id="KW-0472">Membrane</keyword>
<evidence type="ECO:0000259" key="2">
    <source>
        <dbReference type="Pfam" id="PF04892"/>
    </source>
</evidence>
<keyword evidence="1" id="KW-0812">Transmembrane</keyword>
<protein>
    <submittedName>
        <fullName evidence="3">VanZ family protein</fullName>
    </submittedName>
</protein>
<organism evidence="3 4">
    <name type="scientific">Actinoplanes flavus</name>
    <dbReference type="NCBI Taxonomy" id="2820290"/>
    <lineage>
        <taxon>Bacteria</taxon>
        <taxon>Bacillati</taxon>
        <taxon>Actinomycetota</taxon>
        <taxon>Actinomycetes</taxon>
        <taxon>Micromonosporales</taxon>
        <taxon>Micromonosporaceae</taxon>
        <taxon>Actinoplanes</taxon>
    </lineage>
</organism>
<accession>A0ABS3UYW2</accession>
<feature type="transmembrane region" description="Helical" evidence="1">
    <location>
        <begin position="44"/>
        <end position="64"/>
    </location>
</feature>
<feature type="domain" description="VanZ-like" evidence="2">
    <location>
        <begin position="101"/>
        <end position="186"/>
    </location>
</feature>
<name>A0ABS3UYW2_9ACTN</name>
<comment type="caution">
    <text evidence="3">The sequence shown here is derived from an EMBL/GenBank/DDBJ whole genome shotgun (WGS) entry which is preliminary data.</text>
</comment>
<dbReference type="Pfam" id="PF04892">
    <property type="entry name" value="VanZ"/>
    <property type="match status" value="1"/>
</dbReference>
<gene>
    <name evidence="3" type="ORF">J5X75_40425</name>
</gene>
<keyword evidence="4" id="KW-1185">Reference proteome</keyword>
<evidence type="ECO:0000256" key="1">
    <source>
        <dbReference type="SAM" id="Phobius"/>
    </source>
</evidence>
<dbReference type="Proteomes" id="UP000679690">
    <property type="component" value="Unassembled WGS sequence"/>
</dbReference>